<proteinExistence type="predicted"/>
<evidence type="ECO:0000313" key="3">
    <source>
        <dbReference type="Proteomes" id="UP000238137"/>
    </source>
</evidence>
<dbReference type="AlphaFoldDB" id="A0A3R7LH94"/>
<name>A0A3R7LH94_9RHOB</name>
<organism evidence="2 3">
    <name type="scientific">Paracoccus methylarcula</name>
    <dbReference type="NCBI Taxonomy" id="72022"/>
    <lineage>
        <taxon>Bacteria</taxon>
        <taxon>Pseudomonadati</taxon>
        <taxon>Pseudomonadota</taxon>
        <taxon>Alphaproteobacteria</taxon>
        <taxon>Rhodobacterales</taxon>
        <taxon>Paracoccaceae</taxon>
        <taxon>Paracoccus</taxon>
    </lineage>
</organism>
<evidence type="ECO:0000313" key="2">
    <source>
        <dbReference type="EMBL" id="RNF33925.1"/>
    </source>
</evidence>
<accession>A0A3R7LH94</accession>
<dbReference type="RefSeq" id="WP_106691893.1">
    <property type="nucleotide sequence ID" value="NZ_PXNQ02000008.1"/>
</dbReference>
<protein>
    <submittedName>
        <fullName evidence="2">Uncharacterized protein</fullName>
    </submittedName>
</protein>
<keyword evidence="1" id="KW-1133">Transmembrane helix</keyword>
<evidence type="ECO:0000256" key="1">
    <source>
        <dbReference type="SAM" id="Phobius"/>
    </source>
</evidence>
<comment type="caution">
    <text evidence="2">The sequence shown here is derived from an EMBL/GenBank/DDBJ whole genome shotgun (WGS) entry which is preliminary data.</text>
</comment>
<dbReference type="EMBL" id="PXNQ02000008">
    <property type="protein sequence ID" value="RNF33925.1"/>
    <property type="molecule type" value="Genomic_DNA"/>
</dbReference>
<keyword evidence="1" id="KW-0472">Membrane</keyword>
<keyword evidence="1" id="KW-0812">Transmembrane</keyword>
<gene>
    <name evidence="2" type="ORF">A7A09_013475</name>
</gene>
<dbReference type="Proteomes" id="UP000238137">
    <property type="component" value="Unassembled WGS sequence"/>
</dbReference>
<feature type="transmembrane region" description="Helical" evidence="1">
    <location>
        <begin position="12"/>
        <end position="34"/>
    </location>
</feature>
<dbReference type="OrthoDB" id="5514977at2"/>
<sequence>MNTPEWLKPGIYGAMIGAVFVGVVGFTWGGWVTGGSANKMAMAMAHDDVIAALVPVCVGMSRSDADRALKIATIQEASNYQRRGALMETGWATVPGSEEPNRDLAQACVAALELDAS</sequence>
<reference evidence="2" key="1">
    <citation type="submission" date="2018-05" db="EMBL/GenBank/DDBJ databases">
        <title>Reclassification of Methylarcula marina and Methylarcula terricola as Paracoccus methylarcula sp.nov., comb.nov. and Paracoccus terricola comb.nov.</title>
        <authorList>
            <person name="Shmareva M.N."/>
            <person name="Doronina N.V."/>
            <person name="Vasilenko O.V."/>
            <person name="Tarlachkov S.V."/>
            <person name="Trotsenko Y.A."/>
        </authorList>
    </citation>
    <scope>NUCLEOTIDE SEQUENCE [LARGE SCALE GENOMIC DNA]</scope>
    <source>
        <strain evidence="2">VKM B-2159</strain>
    </source>
</reference>
<keyword evidence="3" id="KW-1185">Reference proteome</keyword>